<dbReference type="PANTHER" id="PTHR43479:SF11">
    <property type="entry name" value="ACREF_ENVCD OPERON REPRESSOR-RELATED"/>
    <property type="match status" value="1"/>
</dbReference>
<protein>
    <submittedName>
        <fullName evidence="4">Family transcriptional regulator</fullName>
    </submittedName>
</protein>
<organism evidence="4">
    <name type="scientific">uncultured bacterium contig00006</name>
    <dbReference type="NCBI Taxonomy" id="1181498"/>
    <lineage>
        <taxon>Bacteria</taxon>
        <taxon>environmental samples</taxon>
    </lineage>
</organism>
<accession>A0A806KKA5</accession>
<dbReference type="PANTHER" id="PTHR43479">
    <property type="entry name" value="ACREF/ENVCD OPERON REPRESSOR-RELATED"/>
    <property type="match status" value="1"/>
</dbReference>
<keyword evidence="1 2" id="KW-0238">DNA-binding</keyword>
<feature type="DNA-binding region" description="H-T-H motif" evidence="2">
    <location>
        <begin position="30"/>
        <end position="49"/>
    </location>
</feature>
<dbReference type="GO" id="GO:0003677">
    <property type="term" value="F:DNA binding"/>
    <property type="evidence" value="ECO:0007669"/>
    <property type="project" value="UniProtKB-UniRule"/>
</dbReference>
<dbReference type="EMBL" id="JQ844179">
    <property type="protein sequence ID" value="AGS52010.1"/>
    <property type="molecule type" value="Genomic_DNA"/>
</dbReference>
<dbReference type="Pfam" id="PF14278">
    <property type="entry name" value="TetR_C_8"/>
    <property type="match status" value="1"/>
</dbReference>
<reference evidence="4" key="1">
    <citation type="submission" date="2012-03" db="EMBL/GenBank/DDBJ databases">
        <title>Functional metagenomics reveals considerable lignocellulase gene clusters in the gut microbiome of a wood-feeding higher termite.</title>
        <authorList>
            <person name="Liu N."/>
        </authorList>
    </citation>
    <scope>NUCLEOTIDE SEQUENCE</scope>
</reference>
<dbReference type="InterPro" id="IPR039532">
    <property type="entry name" value="TetR_C_Firmicutes"/>
</dbReference>
<dbReference type="InterPro" id="IPR009057">
    <property type="entry name" value="Homeodomain-like_sf"/>
</dbReference>
<dbReference type="SUPFAM" id="SSF46689">
    <property type="entry name" value="Homeodomain-like"/>
    <property type="match status" value="1"/>
</dbReference>
<proteinExistence type="predicted"/>
<evidence type="ECO:0000256" key="2">
    <source>
        <dbReference type="PROSITE-ProRule" id="PRU00335"/>
    </source>
</evidence>
<dbReference type="Gene3D" id="1.10.357.10">
    <property type="entry name" value="Tetracycline Repressor, domain 2"/>
    <property type="match status" value="1"/>
</dbReference>
<dbReference type="PROSITE" id="PS50977">
    <property type="entry name" value="HTH_TETR_2"/>
    <property type="match status" value="1"/>
</dbReference>
<evidence type="ECO:0000313" key="4">
    <source>
        <dbReference type="EMBL" id="AGS52010.1"/>
    </source>
</evidence>
<dbReference type="AlphaFoldDB" id="A0A806KKA5"/>
<sequence>MESRRTQMTRRLIKQAYIELLQKKSVGQVTVKELCACADVNRSTFYDHYTDFNSILREIEADFLDHMPFFKLAGTKSDLKAEVLSFVRYAKDNSAAFIILIKNGILFDAIYQSALRANVKSGLFSDVANKKARFITGFTVYGTIELLTQWLTDNTAASENEIAKMIIQLSRACYDSA</sequence>
<dbReference type="InterPro" id="IPR001647">
    <property type="entry name" value="HTH_TetR"/>
</dbReference>
<feature type="domain" description="HTH tetR-type" evidence="3">
    <location>
        <begin position="7"/>
        <end position="67"/>
    </location>
</feature>
<dbReference type="InterPro" id="IPR050624">
    <property type="entry name" value="HTH-type_Tx_Regulator"/>
</dbReference>
<evidence type="ECO:0000256" key="1">
    <source>
        <dbReference type="ARBA" id="ARBA00023125"/>
    </source>
</evidence>
<evidence type="ECO:0000259" key="3">
    <source>
        <dbReference type="PROSITE" id="PS50977"/>
    </source>
</evidence>
<name>A0A806KKA5_9BACT</name>